<evidence type="ECO:0000313" key="3">
    <source>
        <dbReference type="EMBL" id="CAB3402054.1"/>
    </source>
</evidence>
<name>A0A8S1EMN8_9PELO</name>
<dbReference type="InterPro" id="IPR000424">
    <property type="entry name" value="Primosome_PriB/ssb"/>
</dbReference>
<comment type="caution">
    <text evidence="3">The sequence shown here is derived from an EMBL/GenBank/DDBJ whole genome shotgun (WGS) entry which is preliminary data.</text>
</comment>
<gene>
    <name evidence="3" type="ORF">CBOVIS_LOCUS4724</name>
</gene>
<sequence>MLRTVSSVAQSTVRCMSMTARLSSEKPLAKEVDDLFAEKPSGDSHQHRRHAYSINKVELVGGVAMDPLYKIGKNDKPFLLFNIITNHSFKLPDGTFNDQTERHAVTVFGKQAEALSKTIKKGSRLFVTGRLHYSGGQKDEQGNRSPRNTHIIASSVQPLARRSE</sequence>
<dbReference type="InterPro" id="IPR011344">
    <property type="entry name" value="ssDNA-bd"/>
</dbReference>
<evidence type="ECO:0000256" key="2">
    <source>
        <dbReference type="PROSITE-ProRule" id="PRU00252"/>
    </source>
</evidence>
<dbReference type="Pfam" id="PF00436">
    <property type="entry name" value="SSB"/>
    <property type="match status" value="1"/>
</dbReference>
<protein>
    <recommendedName>
        <fullName evidence="5">Single-stranded DNA-binding protein</fullName>
    </recommendedName>
</protein>
<organism evidence="3 4">
    <name type="scientific">Caenorhabditis bovis</name>
    <dbReference type="NCBI Taxonomy" id="2654633"/>
    <lineage>
        <taxon>Eukaryota</taxon>
        <taxon>Metazoa</taxon>
        <taxon>Ecdysozoa</taxon>
        <taxon>Nematoda</taxon>
        <taxon>Chromadorea</taxon>
        <taxon>Rhabditida</taxon>
        <taxon>Rhabditina</taxon>
        <taxon>Rhabditomorpha</taxon>
        <taxon>Rhabditoidea</taxon>
        <taxon>Rhabditidae</taxon>
        <taxon>Peloderinae</taxon>
        <taxon>Caenorhabditis</taxon>
    </lineage>
</organism>
<evidence type="ECO:0000256" key="1">
    <source>
        <dbReference type="ARBA" id="ARBA00023125"/>
    </source>
</evidence>
<dbReference type="Proteomes" id="UP000494206">
    <property type="component" value="Unassembled WGS sequence"/>
</dbReference>
<dbReference type="Gene3D" id="2.40.50.140">
    <property type="entry name" value="Nucleic acid-binding proteins"/>
    <property type="match status" value="1"/>
</dbReference>
<keyword evidence="1 2" id="KW-0238">DNA-binding</keyword>
<proteinExistence type="predicted"/>
<dbReference type="PROSITE" id="PS50935">
    <property type="entry name" value="SSB"/>
    <property type="match status" value="1"/>
</dbReference>
<evidence type="ECO:0000313" key="4">
    <source>
        <dbReference type="Proteomes" id="UP000494206"/>
    </source>
</evidence>
<evidence type="ECO:0008006" key="5">
    <source>
        <dbReference type="Google" id="ProtNLM"/>
    </source>
</evidence>
<dbReference type="CDD" id="cd04496">
    <property type="entry name" value="SSB_OBF"/>
    <property type="match status" value="1"/>
</dbReference>
<reference evidence="3 4" key="1">
    <citation type="submission" date="2020-04" db="EMBL/GenBank/DDBJ databases">
        <authorList>
            <person name="Laetsch R D."/>
            <person name="Stevens L."/>
            <person name="Kumar S."/>
            <person name="Blaxter L. M."/>
        </authorList>
    </citation>
    <scope>NUCLEOTIDE SEQUENCE [LARGE SCALE GENOMIC DNA]</scope>
</reference>
<dbReference type="AlphaFoldDB" id="A0A8S1EMN8"/>
<dbReference type="SUPFAM" id="SSF50249">
    <property type="entry name" value="Nucleic acid-binding proteins"/>
    <property type="match status" value="1"/>
</dbReference>
<dbReference type="EMBL" id="CADEPM010000003">
    <property type="protein sequence ID" value="CAB3402054.1"/>
    <property type="molecule type" value="Genomic_DNA"/>
</dbReference>
<dbReference type="OrthoDB" id="1078367at2759"/>
<dbReference type="GO" id="GO:0006264">
    <property type="term" value="P:mitochondrial DNA replication"/>
    <property type="evidence" value="ECO:0007669"/>
    <property type="project" value="TreeGrafter"/>
</dbReference>
<accession>A0A8S1EMN8</accession>
<dbReference type="GO" id="GO:0003697">
    <property type="term" value="F:single-stranded DNA binding"/>
    <property type="evidence" value="ECO:0007669"/>
    <property type="project" value="InterPro"/>
</dbReference>
<dbReference type="NCBIfam" id="TIGR00621">
    <property type="entry name" value="ssb"/>
    <property type="match status" value="1"/>
</dbReference>
<dbReference type="InterPro" id="IPR012340">
    <property type="entry name" value="NA-bd_OB-fold"/>
</dbReference>
<dbReference type="GO" id="GO:0042645">
    <property type="term" value="C:mitochondrial nucleoid"/>
    <property type="evidence" value="ECO:0007669"/>
    <property type="project" value="TreeGrafter"/>
</dbReference>
<keyword evidence="4" id="KW-1185">Reference proteome</keyword>
<dbReference type="PANTHER" id="PTHR10302">
    <property type="entry name" value="SINGLE-STRANDED DNA-BINDING PROTEIN"/>
    <property type="match status" value="1"/>
</dbReference>
<dbReference type="PANTHER" id="PTHR10302:SF0">
    <property type="entry name" value="SINGLE-STRANDED DNA-BINDING PROTEIN, MITOCHONDRIAL"/>
    <property type="match status" value="1"/>
</dbReference>